<proteinExistence type="predicted"/>
<protein>
    <submittedName>
        <fullName evidence="1">Unannotated protein</fullName>
    </submittedName>
</protein>
<evidence type="ECO:0000313" key="1">
    <source>
        <dbReference type="EMBL" id="CAB4890341.1"/>
    </source>
</evidence>
<gene>
    <name evidence="1" type="ORF">UFOPK3543_00206</name>
</gene>
<reference evidence="1" key="1">
    <citation type="submission" date="2020-05" db="EMBL/GenBank/DDBJ databases">
        <authorList>
            <person name="Chiriac C."/>
            <person name="Salcher M."/>
            <person name="Ghai R."/>
            <person name="Kavagutti S V."/>
        </authorList>
    </citation>
    <scope>NUCLEOTIDE SEQUENCE</scope>
</reference>
<sequence>MWTGLTVLGLHAKVLDRLLLQTGRLGGFLMRRVSASIVIAIVVLALLENSGNAASSSPRGAPPSGTLPKDIPAAARKVDDWEILRVSELRAALGLRSDLQFVADLIASPERYGASQSTEPATYAGLAVTADEAVQMVFRNAIQGYAMRTAETLRREQPQNYMGYWLDSSAGIDSTVVYFAIAENNEVVDRAVHAEAEFRSIGRIDVKRYGSLYLEELAGRIRDRLSRTAPLWAPFGSVQSIGFSIQTDEIIMAVESDTVEAAVIAREFLNEPIRIVKPIDAVPTGNPTCSGSGALKCDWNWVYGGLQLRMEPGGLACTSNIAVTFGGIPGVLTAGHCLPDSRNAAGWADARVYQGANYFGGQNIPPPNGDVIGWPVAREEHIQNPAWNTHNTGLIWDAGLYANGVGGTRPGIGRMHNSIYSPATVLAGVGDPGTGLTVCTTGFRSTGDDGARYINDGVRCGYILSQPTGITYVTQNGVTWPFQFRTTAGTAGGDSGAVHYASLSGSLRAVGIQSGWIGTSTNACWNGSSWINAVTGSVGPQQGYPCRNSLISPLVSTMAAWGLNFQAG</sequence>
<accession>A0A6J7F613</accession>
<dbReference type="EMBL" id="CAFBMH010000004">
    <property type="protein sequence ID" value="CAB4890341.1"/>
    <property type="molecule type" value="Genomic_DNA"/>
</dbReference>
<name>A0A6J7F613_9ZZZZ</name>
<dbReference type="AlphaFoldDB" id="A0A6J7F613"/>
<organism evidence="1">
    <name type="scientific">freshwater metagenome</name>
    <dbReference type="NCBI Taxonomy" id="449393"/>
    <lineage>
        <taxon>unclassified sequences</taxon>
        <taxon>metagenomes</taxon>
        <taxon>ecological metagenomes</taxon>
    </lineage>
</organism>